<proteinExistence type="inferred from homology"/>
<evidence type="ECO:0000256" key="1">
    <source>
        <dbReference type="ARBA" id="ARBA00000915"/>
    </source>
</evidence>
<dbReference type="GO" id="GO:0005737">
    <property type="term" value="C:cytoplasm"/>
    <property type="evidence" value="ECO:0007669"/>
    <property type="project" value="UniProtKB-SubCell"/>
</dbReference>
<dbReference type="FunFam" id="3.30.70.120:FF:000003">
    <property type="entry name" value="ATP phosphoribosyltransferase"/>
    <property type="match status" value="1"/>
</dbReference>
<dbReference type="GO" id="GO:0005524">
    <property type="term" value="F:ATP binding"/>
    <property type="evidence" value="ECO:0007669"/>
    <property type="project" value="UniProtKB-KW"/>
</dbReference>
<dbReference type="UniPathway" id="UPA00031">
    <property type="reaction ID" value="UER00006"/>
</dbReference>
<comment type="catalytic activity">
    <reaction evidence="1">
        <text>1-(5-phospho-beta-D-ribosyl)-ATP + diphosphate = 5-phospho-alpha-D-ribose 1-diphosphate + ATP</text>
        <dbReference type="Rhea" id="RHEA:18473"/>
        <dbReference type="ChEBI" id="CHEBI:30616"/>
        <dbReference type="ChEBI" id="CHEBI:33019"/>
        <dbReference type="ChEBI" id="CHEBI:58017"/>
        <dbReference type="ChEBI" id="CHEBI:73183"/>
        <dbReference type="EC" id="2.4.2.17"/>
    </reaction>
</comment>
<keyword evidence="9 15" id="KW-0808">Transferase</keyword>
<dbReference type="InterPro" id="IPR013115">
    <property type="entry name" value="HisG_C"/>
</dbReference>
<evidence type="ECO:0000256" key="4">
    <source>
        <dbReference type="ARBA" id="ARBA00011946"/>
    </source>
</evidence>
<dbReference type="GO" id="GO:0003879">
    <property type="term" value="F:ATP phosphoribosyltransferase activity"/>
    <property type="evidence" value="ECO:0007669"/>
    <property type="project" value="UniProtKB-EC"/>
</dbReference>
<dbReference type="Pfam" id="PF01634">
    <property type="entry name" value="HisG"/>
    <property type="match status" value="1"/>
</dbReference>
<evidence type="ECO:0000256" key="9">
    <source>
        <dbReference type="ARBA" id="ARBA00022679"/>
    </source>
</evidence>
<dbReference type="SUPFAM" id="SSF54913">
    <property type="entry name" value="GlnB-like"/>
    <property type="match status" value="1"/>
</dbReference>
<sequence length="285" mass="30765">MTDKLLRIAVPNKGALSQAASEILRESGYRQRHDAKELALTDTENGVEFFYLRPRDIALYVGEGTLDVGITGRDLLLDSGAKAEEMLSLGFGRSKFHFAGPIGQFTDVSQLGGKRIATSYVGVVEAFLQERGIEATVTRLDGAVETSIQLGVADAIADVVETGSTLRAAGLEVFGDVVLASEAVLITRAGAAQPDGFEVFKRRLDGVLVARGYVMMDYDIHTDSVAEAVKLTPGLEGPTISPLRREDWVAVRAMVPRNGAQRLMDELYDLGARAILLTDIHACRL</sequence>
<keyword evidence="12" id="KW-0368">Histidine biosynthesis</keyword>
<dbReference type="InterPro" id="IPR013820">
    <property type="entry name" value="ATP_PRibTrfase_cat"/>
</dbReference>
<feature type="domain" description="ATP phosphoribosyltransferase catalytic" evidence="13">
    <location>
        <begin position="53"/>
        <end position="193"/>
    </location>
</feature>
<dbReference type="PROSITE" id="PS01316">
    <property type="entry name" value="ATP_P_PHORIBOSYLTR"/>
    <property type="match status" value="1"/>
</dbReference>
<accession>A0A2P2BWK8</accession>
<evidence type="ECO:0000256" key="5">
    <source>
        <dbReference type="ARBA" id="ARBA00020998"/>
    </source>
</evidence>
<dbReference type="Gene3D" id="3.40.190.10">
    <property type="entry name" value="Periplasmic binding protein-like II"/>
    <property type="match status" value="2"/>
</dbReference>
<protein>
    <recommendedName>
        <fullName evidence="5">ATP phosphoribosyltransferase</fullName>
        <ecNumber evidence="4">2.4.2.17</ecNumber>
    </recommendedName>
</protein>
<dbReference type="HAMAP" id="MF_00079">
    <property type="entry name" value="HisG_Long"/>
    <property type="match status" value="1"/>
</dbReference>
<keyword evidence="6" id="KW-0963">Cytoplasm</keyword>
<dbReference type="InterPro" id="IPR018198">
    <property type="entry name" value="ATP_PRibTrfase_CS"/>
</dbReference>
<dbReference type="InterPro" id="IPR020621">
    <property type="entry name" value="ATP-PRT_HisG_long"/>
</dbReference>
<evidence type="ECO:0000256" key="2">
    <source>
        <dbReference type="ARBA" id="ARBA00004496"/>
    </source>
</evidence>
<dbReference type="PANTHER" id="PTHR21403:SF8">
    <property type="entry name" value="ATP PHOSPHORIBOSYLTRANSFERASE"/>
    <property type="match status" value="1"/>
</dbReference>
<comment type="subcellular location">
    <subcellularLocation>
        <location evidence="2">Cytoplasm</location>
    </subcellularLocation>
</comment>
<dbReference type="Pfam" id="PF08029">
    <property type="entry name" value="HisG_C"/>
    <property type="match status" value="1"/>
</dbReference>
<gene>
    <name evidence="15" type="primary">hisG</name>
    <name evidence="15" type="ORF">NOCA2120164</name>
</gene>
<keyword evidence="7" id="KW-0028">Amino-acid biosynthesis</keyword>
<dbReference type="PANTHER" id="PTHR21403">
    <property type="entry name" value="ATP PHOSPHORIBOSYLTRANSFERASE ATP-PRTASE"/>
    <property type="match status" value="1"/>
</dbReference>
<reference evidence="15" key="1">
    <citation type="submission" date="2015-08" db="EMBL/GenBank/DDBJ databases">
        <authorList>
            <person name="Babu N.S."/>
            <person name="Beckwith C.J."/>
            <person name="Beseler K.G."/>
            <person name="Brison A."/>
            <person name="Carone J.V."/>
            <person name="Caskin T.P."/>
            <person name="Diamond M."/>
            <person name="Durham M.E."/>
            <person name="Foxe J.M."/>
            <person name="Go M."/>
            <person name="Henderson B.A."/>
            <person name="Jones I.B."/>
            <person name="McGettigan J.A."/>
            <person name="Micheletti S.J."/>
            <person name="Nasrallah M.E."/>
            <person name="Ortiz D."/>
            <person name="Piller C.R."/>
            <person name="Privatt S.R."/>
            <person name="Schneider S.L."/>
            <person name="Sharp S."/>
            <person name="Smith T.C."/>
            <person name="Stanton J.D."/>
            <person name="Ullery H.E."/>
            <person name="Wilson R.J."/>
            <person name="Serrano M.G."/>
            <person name="Buck G."/>
            <person name="Lee V."/>
            <person name="Wang Y."/>
            <person name="Carvalho R."/>
            <person name="Voegtly L."/>
            <person name="Shi R."/>
            <person name="Duckworth R."/>
            <person name="Johnson A."/>
            <person name="Loviza R."/>
            <person name="Walstead R."/>
            <person name="Shah Z."/>
            <person name="Kiflezghi M."/>
            <person name="Wade K."/>
            <person name="Ball S.L."/>
            <person name="Bradley K.W."/>
            <person name="Asai D.J."/>
            <person name="Bowman C.A."/>
            <person name="Russell D.A."/>
            <person name="Pope W.H."/>
            <person name="Jacobs-Sera D."/>
            <person name="Hendrix R.W."/>
            <person name="Hatfull G.F."/>
        </authorList>
    </citation>
    <scope>NUCLEOTIDE SEQUENCE</scope>
</reference>
<feature type="domain" description="Histidine biosynthesis HisG C-terminal" evidence="14">
    <location>
        <begin position="210"/>
        <end position="281"/>
    </location>
</feature>
<evidence type="ECO:0000313" key="15">
    <source>
        <dbReference type="EMBL" id="CUR54131.1"/>
    </source>
</evidence>
<evidence type="ECO:0000256" key="10">
    <source>
        <dbReference type="ARBA" id="ARBA00022741"/>
    </source>
</evidence>
<dbReference type="NCBIfam" id="TIGR03455">
    <property type="entry name" value="HisG_C-term"/>
    <property type="match status" value="1"/>
</dbReference>
<evidence type="ECO:0000256" key="8">
    <source>
        <dbReference type="ARBA" id="ARBA00022676"/>
    </source>
</evidence>
<dbReference type="NCBIfam" id="TIGR00070">
    <property type="entry name" value="hisG"/>
    <property type="match status" value="1"/>
</dbReference>
<evidence type="ECO:0000256" key="3">
    <source>
        <dbReference type="ARBA" id="ARBA00004667"/>
    </source>
</evidence>
<evidence type="ECO:0000259" key="14">
    <source>
        <dbReference type="Pfam" id="PF08029"/>
    </source>
</evidence>
<evidence type="ECO:0000256" key="7">
    <source>
        <dbReference type="ARBA" id="ARBA00022605"/>
    </source>
</evidence>
<keyword evidence="8 15" id="KW-0328">Glycosyltransferase</keyword>
<keyword evidence="11" id="KW-0067">ATP-binding</keyword>
<dbReference type="CDD" id="cd13591">
    <property type="entry name" value="PBP2_HisGL1"/>
    <property type="match status" value="1"/>
</dbReference>
<organism evidence="15">
    <name type="scientific">metagenome</name>
    <dbReference type="NCBI Taxonomy" id="256318"/>
    <lineage>
        <taxon>unclassified sequences</taxon>
        <taxon>metagenomes</taxon>
    </lineage>
</organism>
<dbReference type="InterPro" id="IPR001348">
    <property type="entry name" value="ATP_PRibTrfase_HisG"/>
</dbReference>
<dbReference type="EC" id="2.4.2.17" evidence="4"/>
<dbReference type="GO" id="GO:0000105">
    <property type="term" value="P:L-histidine biosynthetic process"/>
    <property type="evidence" value="ECO:0007669"/>
    <property type="project" value="UniProtKB-UniPathway"/>
</dbReference>
<evidence type="ECO:0000259" key="13">
    <source>
        <dbReference type="Pfam" id="PF01634"/>
    </source>
</evidence>
<dbReference type="GO" id="GO:0000287">
    <property type="term" value="F:magnesium ion binding"/>
    <property type="evidence" value="ECO:0007669"/>
    <property type="project" value="InterPro"/>
</dbReference>
<dbReference type="InterPro" id="IPR011322">
    <property type="entry name" value="N-reg_PII-like_a/b"/>
</dbReference>
<dbReference type="SUPFAM" id="SSF53850">
    <property type="entry name" value="Periplasmic binding protein-like II"/>
    <property type="match status" value="1"/>
</dbReference>
<dbReference type="InterPro" id="IPR015867">
    <property type="entry name" value="N-reg_PII/ATP_PRibTrfase_C"/>
</dbReference>
<dbReference type="Gene3D" id="3.30.70.120">
    <property type="match status" value="1"/>
</dbReference>
<evidence type="ECO:0000256" key="6">
    <source>
        <dbReference type="ARBA" id="ARBA00022490"/>
    </source>
</evidence>
<dbReference type="AlphaFoldDB" id="A0A2P2BWK8"/>
<evidence type="ECO:0000256" key="11">
    <source>
        <dbReference type="ARBA" id="ARBA00022840"/>
    </source>
</evidence>
<dbReference type="EMBL" id="CZKA01000004">
    <property type="protein sequence ID" value="CUR54131.1"/>
    <property type="molecule type" value="Genomic_DNA"/>
</dbReference>
<keyword evidence="10" id="KW-0547">Nucleotide-binding</keyword>
<comment type="pathway">
    <text evidence="3">Amino-acid biosynthesis; L-histidine biosynthesis; L-histidine from 5-phospho-alpha-D-ribose 1-diphosphate: step 1/9.</text>
</comment>
<evidence type="ECO:0000256" key="12">
    <source>
        <dbReference type="ARBA" id="ARBA00023102"/>
    </source>
</evidence>
<name>A0A2P2BWK8_9ZZZZ</name>